<evidence type="ECO:0000256" key="3">
    <source>
        <dbReference type="SAM" id="SignalP"/>
    </source>
</evidence>
<evidence type="ECO:0000313" key="4">
    <source>
        <dbReference type="EMBL" id="KAL0956679.1"/>
    </source>
</evidence>
<organism evidence="4 5">
    <name type="scientific">Hohenbuehelia grisea</name>
    <dbReference type="NCBI Taxonomy" id="104357"/>
    <lineage>
        <taxon>Eukaryota</taxon>
        <taxon>Fungi</taxon>
        <taxon>Dikarya</taxon>
        <taxon>Basidiomycota</taxon>
        <taxon>Agaricomycotina</taxon>
        <taxon>Agaricomycetes</taxon>
        <taxon>Agaricomycetidae</taxon>
        <taxon>Agaricales</taxon>
        <taxon>Pleurotineae</taxon>
        <taxon>Pleurotaceae</taxon>
        <taxon>Hohenbuehelia</taxon>
    </lineage>
</organism>
<keyword evidence="2" id="KW-0472">Membrane</keyword>
<feature type="compositionally biased region" description="Polar residues" evidence="1">
    <location>
        <begin position="71"/>
        <end position="82"/>
    </location>
</feature>
<feature type="compositionally biased region" description="Polar residues" evidence="1">
    <location>
        <begin position="233"/>
        <end position="247"/>
    </location>
</feature>
<feature type="region of interest" description="Disordered" evidence="1">
    <location>
        <begin position="153"/>
        <end position="270"/>
    </location>
</feature>
<name>A0ABR3JM52_9AGAR</name>
<feature type="compositionally biased region" description="Basic and acidic residues" evidence="1">
    <location>
        <begin position="217"/>
        <end position="227"/>
    </location>
</feature>
<evidence type="ECO:0000256" key="2">
    <source>
        <dbReference type="SAM" id="Phobius"/>
    </source>
</evidence>
<feature type="region of interest" description="Disordered" evidence="1">
    <location>
        <begin position="35"/>
        <end position="107"/>
    </location>
</feature>
<accession>A0ABR3JM52</accession>
<feature type="transmembrane region" description="Helical" evidence="2">
    <location>
        <begin position="116"/>
        <end position="137"/>
    </location>
</feature>
<feature type="compositionally biased region" description="Low complexity" evidence="1">
    <location>
        <begin position="83"/>
        <end position="98"/>
    </location>
</feature>
<feature type="region of interest" description="Disordered" evidence="1">
    <location>
        <begin position="328"/>
        <end position="367"/>
    </location>
</feature>
<evidence type="ECO:0000313" key="5">
    <source>
        <dbReference type="Proteomes" id="UP001556367"/>
    </source>
</evidence>
<feature type="compositionally biased region" description="Polar residues" evidence="1">
    <location>
        <begin position="153"/>
        <end position="163"/>
    </location>
</feature>
<evidence type="ECO:0000256" key="1">
    <source>
        <dbReference type="SAM" id="MobiDB-lite"/>
    </source>
</evidence>
<feature type="signal peptide" evidence="3">
    <location>
        <begin position="1"/>
        <end position="24"/>
    </location>
</feature>
<comment type="caution">
    <text evidence="4">The sequence shown here is derived from an EMBL/GenBank/DDBJ whole genome shotgun (WGS) entry which is preliminary data.</text>
</comment>
<feature type="region of interest" description="Disordered" evidence="1">
    <location>
        <begin position="286"/>
        <end position="315"/>
    </location>
</feature>
<sequence>MTPVKPLGAAALLIQFSVVPCAKAAFLDVKLGARQDDQHGDSDSDSDTDSDSQGPGNTPRSSSVRSFSRSHTATQPSRTPGASNTRSSSPAVSSTGSSDPNALDNRTNGGPGTGGIIGIVVALIIVAALALFGFFAWRRRARQARSRPRGTVFLSSFTDSPRNGSHAYAATSDSAPEMPLASLPSPAASRRTHSVSVSESASPLLAPVAPLPSPYERQADYHRDHQAAGDASLSRNPSTSRTNNIQPYSYEESQSHASSSPTSPRTAPSAFIPIPSLVQNTLARDSPAARTLDSEPLGLASAANSSATTNRRESQLHRDMAAYQKQLEADDKRKVNAGGGGAGSTHPSGDSVVALVDPPPVYSRALS</sequence>
<protein>
    <submittedName>
        <fullName evidence="4">Uncharacterized protein</fullName>
    </submittedName>
</protein>
<feature type="compositionally biased region" description="Low complexity" evidence="1">
    <location>
        <begin position="60"/>
        <end position="70"/>
    </location>
</feature>
<feature type="compositionally biased region" description="Low complexity" evidence="1">
    <location>
        <begin position="255"/>
        <end position="270"/>
    </location>
</feature>
<gene>
    <name evidence="4" type="ORF">HGRIS_002807</name>
</gene>
<keyword evidence="2" id="KW-1133">Transmembrane helix</keyword>
<feature type="chain" id="PRO_5047522554" evidence="3">
    <location>
        <begin position="25"/>
        <end position="367"/>
    </location>
</feature>
<proteinExistence type="predicted"/>
<keyword evidence="5" id="KW-1185">Reference proteome</keyword>
<dbReference type="EMBL" id="JASNQZ010000006">
    <property type="protein sequence ID" value="KAL0956679.1"/>
    <property type="molecule type" value="Genomic_DNA"/>
</dbReference>
<keyword evidence="3" id="KW-0732">Signal</keyword>
<keyword evidence="2" id="KW-0812">Transmembrane</keyword>
<reference evidence="5" key="1">
    <citation type="submission" date="2024-06" db="EMBL/GenBank/DDBJ databases">
        <title>Multi-omics analyses provide insights into the biosynthesis of the anticancer antibiotic pleurotin in Hohenbuehelia grisea.</title>
        <authorList>
            <person name="Weaver J.A."/>
            <person name="Alberti F."/>
        </authorList>
    </citation>
    <scope>NUCLEOTIDE SEQUENCE [LARGE SCALE GENOMIC DNA]</scope>
    <source>
        <strain evidence="5">T-177</strain>
    </source>
</reference>
<feature type="compositionally biased region" description="Low complexity" evidence="1">
    <location>
        <begin position="300"/>
        <end position="309"/>
    </location>
</feature>
<dbReference type="Proteomes" id="UP001556367">
    <property type="component" value="Unassembled WGS sequence"/>
</dbReference>